<comment type="caution">
    <text evidence="2">The sequence shown here is derived from an EMBL/GenBank/DDBJ whole genome shotgun (WGS) entry which is preliminary data.</text>
</comment>
<accession>A0A6L9S530</accession>
<sequence length="409" mass="43339">MSRRVYAGTNHQGVKQGNRGAVFRAIHALGPIARMEIAEHTGLNPGTVSRIVDELIDNGLARDTGLRSATGAGRRAADLEVVPSARYALGLDVARSAVTGAVVDLTGRVSERVVVPIPVTTTDAADAQVTEDVVERLMNSMPADERERLVGIGVGMPAPVSARTGRHLPMDHAAEWRHSELGPELERRWRLPTHVDNNANTAALAELWFGAGRGVDDFLLVNLSVGIGAGLVLSGELYRGDHDLAGEIGHVAVDINGPTCECGNVGCLHAYASVSAVLERVRTELDGGRASSLRDQPQPLTIEAVIAAARSGDPLTADILADVARYVAAAVSSIAYTVDPQLILVGRELPTAGDAFLTPFITELRQRLFPVVRDSVRIQATTVQAAPVVGAAILALRTFFDSPLSRQHA</sequence>
<dbReference type="Pfam" id="PF00480">
    <property type="entry name" value="ROK"/>
    <property type="match status" value="1"/>
</dbReference>
<dbReference type="Gene3D" id="3.30.420.40">
    <property type="match status" value="2"/>
</dbReference>
<comment type="similarity">
    <text evidence="1">Belongs to the ROK (NagC/XylR) family.</text>
</comment>
<organism evidence="2 3">
    <name type="scientific">Phytoactinopolyspora halotolerans</name>
    <dbReference type="NCBI Taxonomy" id="1981512"/>
    <lineage>
        <taxon>Bacteria</taxon>
        <taxon>Bacillati</taxon>
        <taxon>Actinomycetota</taxon>
        <taxon>Actinomycetes</taxon>
        <taxon>Jiangellales</taxon>
        <taxon>Jiangellaceae</taxon>
        <taxon>Phytoactinopolyspora</taxon>
    </lineage>
</organism>
<dbReference type="Proteomes" id="UP000475214">
    <property type="component" value="Unassembled WGS sequence"/>
</dbReference>
<dbReference type="SUPFAM" id="SSF53067">
    <property type="entry name" value="Actin-like ATPase domain"/>
    <property type="match status" value="1"/>
</dbReference>
<dbReference type="PROSITE" id="PS01125">
    <property type="entry name" value="ROK"/>
    <property type="match status" value="1"/>
</dbReference>
<dbReference type="InterPro" id="IPR000600">
    <property type="entry name" value="ROK"/>
</dbReference>
<evidence type="ECO:0000313" key="3">
    <source>
        <dbReference type="Proteomes" id="UP000475214"/>
    </source>
</evidence>
<dbReference type="PANTHER" id="PTHR18964:SF149">
    <property type="entry name" value="BIFUNCTIONAL UDP-N-ACETYLGLUCOSAMINE 2-EPIMERASE_N-ACETYLMANNOSAMINE KINASE"/>
    <property type="match status" value="1"/>
</dbReference>
<reference evidence="2 3" key="1">
    <citation type="submission" date="2020-02" db="EMBL/GenBank/DDBJ databases">
        <authorList>
            <person name="Li X.-J."/>
            <person name="Han X.-M."/>
        </authorList>
    </citation>
    <scope>NUCLEOTIDE SEQUENCE [LARGE SCALE GENOMIC DNA]</scope>
    <source>
        <strain evidence="2 3">CCTCC AB 2017055</strain>
    </source>
</reference>
<keyword evidence="3" id="KW-1185">Reference proteome</keyword>
<name>A0A6L9S530_9ACTN</name>
<evidence type="ECO:0000313" key="2">
    <source>
        <dbReference type="EMBL" id="NEE00157.1"/>
    </source>
</evidence>
<proteinExistence type="inferred from homology"/>
<dbReference type="InterPro" id="IPR043129">
    <property type="entry name" value="ATPase_NBD"/>
</dbReference>
<gene>
    <name evidence="2" type="ORF">G1H10_08230</name>
</gene>
<dbReference type="SUPFAM" id="SSF46785">
    <property type="entry name" value="Winged helix' DNA-binding domain"/>
    <property type="match status" value="1"/>
</dbReference>
<dbReference type="InterPro" id="IPR036388">
    <property type="entry name" value="WH-like_DNA-bd_sf"/>
</dbReference>
<dbReference type="InterPro" id="IPR036390">
    <property type="entry name" value="WH_DNA-bd_sf"/>
</dbReference>
<dbReference type="InterPro" id="IPR049874">
    <property type="entry name" value="ROK_cs"/>
</dbReference>
<dbReference type="EMBL" id="JAAGOA010000005">
    <property type="protein sequence ID" value="NEE00157.1"/>
    <property type="molecule type" value="Genomic_DNA"/>
</dbReference>
<dbReference type="Gene3D" id="1.10.10.10">
    <property type="entry name" value="Winged helix-like DNA-binding domain superfamily/Winged helix DNA-binding domain"/>
    <property type="match status" value="1"/>
</dbReference>
<dbReference type="RefSeq" id="WP_163735450.1">
    <property type="nucleotide sequence ID" value="NZ_JAAGOA010000005.1"/>
</dbReference>
<protein>
    <submittedName>
        <fullName evidence="2">ROK family transcriptional regulator</fullName>
    </submittedName>
</protein>
<dbReference type="PANTHER" id="PTHR18964">
    <property type="entry name" value="ROK (REPRESSOR, ORF, KINASE) FAMILY"/>
    <property type="match status" value="1"/>
</dbReference>
<evidence type="ECO:0000256" key="1">
    <source>
        <dbReference type="ARBA" id="ARBA00006479"/>
    </source>
</evidence>
<dbReference type="AlphaFoldDB" id="A0A6L9S530"/>